<evidence type="ECO:0000256" key="1">
    <source>
        <dbReference type="SAM" id="Phobius"/>
    </source>
</evidence>
<dbReference type="EMBL" id="AALAOU010000027">
    <property type="protein sequence ID" value="ECX6662185.1"/>
    <property type="molecule type" value="Genomic_DNA"/>
</dbReference>
<sequence>MINFLRKTYLRINKATENTTFQLTLIFIAGIIVSFLAGGQSTFYNLSKEPESALLKLIYNKCVGHVPVAKDIRGPWSTEQMICWTEELAHVRDTAFKTELYFKTGQYTHECNIKKEDKNKCLPDIASVYKKRLEKYHELESLMN</sequence>
<accession>A0A619I5J6</accession>
<keyword evidence="1" id="KW-1133">Transmembrane helix</keyword>
<feature type="transmembrane region" description="Helical" evidence="1">
    <location>
        <begin position="20"/>
        <end position="38"/>
    </location>
</feature>
<keyword evidence="1" id="KW-0812">Transmembrane</keyword>
<protein>
    <submittedName>
        <fullName evidence="2">Uncharacterized protein</fullName>
    </submittedName>
</protein>
<reference evidence="2" key="1">
    <citation type="submission" date="2019-09" db="EMBL/GenBank/DDBJ databases">
        <authorList>
            <consortium name="PulseNet: The National Subtyping Network for Foodborne Disease Surveillance"/>
            <person name="Tarr C.L."/>
            <person name="Trees E."/>
            <person name="Katz L.S."/>
            <person name="Carleton-Romer H.A."/>
            <person name="Stroika S."/>
            <person name="Kucerova Z."/>
            <person name="Roache K.F."/>
            <person name="Sabol A.L."/>
            <person name="Besser J."/>
            <person name="Gerner-Smidt P."/>
        </authorList>
    </citation>
    <scope>NUCLEOTIDE SEQUENCE</scope>
    <source>
        <strain evidence="2">PNUSAS101199</strain>
    </source>
</reference>
<gene>
    <name evidence="2" type="ORF">F6X26_25095</name>
</gene>
<comment type="caution">
    <text evidence="2">The sequence shown here is derived from an EMBL/GenBank/DDBJ whole genome shotgun (WGS) entry which is preliminary data.</text>
</comment>
<keyword evidence="1" id="KW-0472">Membrane</keyword>
<name>A0A619I5J6_SALER</name>
<proteinExistence type="predicted"/>
<organism evidence="2">
    <name type="scientific">Salmonella enterica</name>
    <name type="common">Salmonella choleraesuis</name>
    <dbReference type="NCBI Taxonomy" id="28901"/>
    <lineage>
        <taxon>Bacteria</taxon>
        <taxon>Pseudomonadati</taxon>
        <taxon>Pseudomonadota</taxon>
        <taxon>Gammaproteobacteria</taxon>
        <taxon>Enterobacterales</taxon>
        <taxon>Enterobacteriaceae</taxon>
        <taxon>Salmonella</taxon>
    </lineage>
</organism>
<evidence type="ECO:0000313" key="2">
    <source>
        <dbReference type="EMBL" id="ECX6662185.1"/>
    </source>
</evidence>
<dbReference type="AlphaFoldDB" id="A0A619I5J6"/>